<dbReference type="EMBL" id="AP023415">
    <property type="protein sequence ID" value="BCK78395.1"/>
    <property type="molecule type" value="Genomic_DNA"/>
</dbReference>
<evidence type="ECO:0000256" key="3">
    <source>
        <dbReference type="ARBA" id="ARBA00022982"/>
    </source>
</evidence>
<evidence type="ECO:0000256" key="2">
    <source>
        <dbReference type="ARBA" id="ARBA00022723"/>
    </source>
</evidence>
<keyword evidence="2 6" id="KW-0479">Metal-binding</keyword>
<keyword evidence="3 6" id="KW-0249">Electron transport</keyword>
<proteinExistence type="predicted"/>
<feature type="domain" description="4Fe-4S ferredoxin-type" evidence="7">
    <location>
        <begin position="1"/>
        <end position="29"/>
    </location>
</feature>
<dbReference type="RefSeq" id="WP_212819147.1">
    <property type="nucleotide sequence ID" value="NZ_AP023415.1"/>
</dbReference>
<keyword evidence="1 6" id="KW-0813">Transport</keyword>
<dbReference type="Proteomes" id="UP000681343">
    <property type="component" value="Chromosome"/>
</dbReference>
<reference evidence="8" key="1">
    <citation type="submission" date="2020-09" db="EMBL/GenBank/DDBJ databases">
        <title>New species isolated from human feces.</title>
        <authorList>
            <person name="Kitahara M."/>
            <person name="Shigeno Y."/>
            <person name="Shime M."/>
            <person name="Matsumoto Y."/>
            <person name="Nakamura S."/>
            <person name="Motooka D."/>
            <person name="Fukuoka S."/>
            <person name="Nishikawa H."/>
            <person name="Benno Y."/>
        </authorList>
    </citation>
    <scope>NUCLEOTIDE SEQUENCE</scope>
    <source>
        <strain evidence="8">MM35</strain>
    </source>
</reference>
<evidence type="ECO:0000256" key="5">
    <source>
        <dbReference type="ARBA" id="ARBA00023014"/>
    </source>
</evidence>
<evidence type="ECO:0000259" key="7">
    <source>
        <dbReference type="PROSITE" id="PS51379"/>
    </source>
</evidence>
<evidence type="ECO:0000313" key="9">
    <source>
        <dbReference type="Proteomes" id="UP000681343"/>
    </source>
</evidence>
<accession>A0A810PVW8</accession>
<dbReference type="Pfam" id="PF13370">
    <property type="entry name" value="Fer4_13"/>
    <property type="match status" value="1"/>
</dbReference>
<sequence length="62" mass="6424">MKAIVNQDTCIGCGLCISTVPEVFEVNADGKAEACGHTTDENRAAVQEAIDACPVQAISAED</sequence>
<evidence type="ECO:0000256" key="4">
    <source>
        <dbReference type="ARBA" id="ARBA00023004"/>
    </source>
</evidence>
<dbReference type="AlphaFoldDB" id="A0A810PVW8"/>
<gene>
    <name evidence="8" type="primary">frx-6</name>
    <name evidence="8" type="ORF">MM35RIKEN_05870</name>
</gene>
<dbReference type="PANTHER" id="PTHR36923">
    <property type="entry name" value="FERREDOXIN"/>
    <property type="match status" value="1"/>
</dbReference>
<dbReference type="PROSITE" id="PS51379">
    <property type="entry name" value="4FE4S_FER_2"/>
    <property type="match status" value="1"/>
</dbReference>
<dbReference type="InterPro" id="IPR017896">
    <property type="entry name" value="4Fe4S_Fe-S-bd"/>
</dbReference>
<dbReference type="KEGG" id="vfa:MM35RIKEN_05870"/>
<evidence type="ECO:0000313" key="8">
    <source>
        <dbReference type="EMBL" id="BCK78395.1"/>
    </source>
</evidence>
<dbReference type="SUPFAM" id="SSF54862">
    <property type="entry name" value="4Fe-4S ferredoxins"/>
    <property type="match status" value="1"/>
</dbReference>
<comment type="function">
    <text evidence="6">Ferredoxins are iron-sulfur proteins that transfer electrons in a wide variety of metabolic reactions.</text>
</comment>
<evidence type="ECO:0000256" key="6">
    <source>
        <dbReference type="RuleBase" id="RU368020"/>
    </source>
</evidence>
<keyword evidence="5 6" id="KW-0411">Iron-sulfur</keyword>
<dbReference type="InterPro" id="IPR051269">
    <property type="entry name" value="Fe-S_cluster_ET"/>
</dbReference>
<dbReference type="GO" id="GO:0005506">
    <property type="term" value="F:iron ion binding"/>
    <property type="evidence" value="ECO:0007669"/>
    <property type="project" value="UniProtKB-UniRule"/>
</dbReference>
<keyword evidence="4 6" id="KW-0408">Iron</keyword>
<name>A0A810PVW8_9FIRM</name>
<dbReference type="GO" id="GO:0051536">
    <property type="term" value="F:iron-sulfur cluster binding"/>
    <property type="evidence" value="ECO:0007669"/>
    <property type="project" value="UniProtKB-KW"/>
</dbReference>
<dbReference type="GO" id="GO:0009055">
    <property type="term" value="F:electron transfer activity"/>
    <property type="evidence" value="ECO:0007669"/>
    <property type="project" value="UniProtKB-UniRule"/>
</dbReference>
<dbReference type="PRINTS" id="PR00352">
    <property type="entry name" value="3FE4SFRDOXIN"/>
</dbReference>
<protein>
    <recommendedName>
        <fullName evidence="6">Ferredoxin</fullName>
    </recommendedName>
</protein>
<evidence type="ECO:0000256" key="1">
    <source>
        <dbReference type="ARBA" id="ARBA00022448"/>
    </source>
</evidence>
<dbReference type="InterPro" id="IPR001080">
    <property type="entry name" value="3Fe4S_ferredoxin"/>
</dbReference>
<dbReference type="Gene3D" id="3.30.70.20">
    <property type="match status" value="1"/>
</dbReference>
<dbReference type="PANTHER" id="PTHR36923:SF3">
    <property type="entry name" value="FERREDOXIN"/>
    <property type="match status" value="1"/>
</dbReference>
<keyword evidence="9" id="KW-1185">Reference proteome</keyword>
<organism evidence="8 9">
    <name type="scientific">Vescimonas fastidiosa</name>
    <dbReference type="NCBI Taxonomy" id="2714353"/>
    <lineage>
        <taxon>Bacteria</taxon>
        <taxon>Bacillati</taxon>
        <taxon>Bacillota</taxon>
        <taxon>Clostridia</taxon>
        <taxon>Eubacteriales</taxon>
        <taxon>Oscillospiraceae</taxon>
        <taxon>Vescimonas</taxon>
    </lineage>
</organism>